<dbReference type="PIRSF" id="PIRSF000025">
    <property type="entry name" value="Cytc_Bsub_c550"/>
    <property type="match status" value="1"/>
</dbReference>
<keyword evidence="1" id="KW-0813">Transport</keyword>
<keyword evidence="9" id="KW-0732">Signal</keyword>
<evidence type="ECO:0000256" key="3">
    <source>
        <dbReference type="ARBA" id="ARBA00022723"/>
    </source>
</evidence>
<evidence type="ECO:0000256" key="1">
    <source>
        <dbReference type="ARBA" id="ARBA00022448"/>
    </source>
</evidence>
<feature type="binding site" description="axial binding residue" evidence="7">
    <location>
        <position position="118"/>
    </location>
    <ligand>
        <name>heme c</name>
        <dbReference type="ChEBI" id="CHEBI:61717"/>
    </ligand>
    <ligandPart>
        <name>Fe</name>
        <dbReference type="ChEBI" id="CHEBI:18248"/>
    </ligandPart>
</feature>
<dbReference type="GO" id="GO:0009055">
    <property type="term" value="F:electron transfer activity"/>
    <property type="evidence" value="ECO:0007669"/>
    <property type="project" value="InterPro"/>
</dbReference>
<feature type="binding site" description="covalent" evidence="6">
    <location>
        <position position="78"/>
    </location>
    <ligand>
        <name>heme c</name>
        <dbReference type="ChEBI" id="CHEBI:61717"/>
    </ligand>
</feature>
<evidence type="ECO:0000313" key="12">
    <source>
        <dbReference type="Proteomes" id="UP000199095"/>
    </source>
</evidence>
<dbReference type="EMBL" id="FOHJ01000001">
    <property type="protein sequence ID" value="SES71086.1"/>
    <property type="molecule type" value="Genomic_DNA"/>
</dbReference>
<dbReference type="InterPro" id="IPR051811">
    <property type="entry name" value="Cytochrome_c550/c551-like"/>
</dbReference>
<dbReference type="STRING" id="237682.SAMN05421676_101249"/>
<dbReference type="PROSITE" id="PS51257">
    <property type="entry name" value="PROKAR_LIPOPROTEIN"/>
    <property type="match status" value="1"/>
</dbReference>
<feature type="signal peptide" evidence="9">
    <location>
        <begin position="1"/>
        <end position="17"/>
    </location>
</feature>
<evidence type="ECO:0000256" key="8">
    <source>
        <dbReference type="SAM" id="MobiDB-lite"/>
    </source>
</evidence>
<evidence type="ECO:0000313" key="11">
    <source>
        <dbReference type="EMBL" id="SES71086.1"/>
    </source>
</evidence>
<feature type="region of interest" description="Disordered" evidence="8">
    <location>
        <begin position="23"/>
        <end position="66"/>
    </location>
</feature>
<dbReference type="InterPro" id="IPR054782">
    <property type="entry name" value="Cytochro_C551"/>
</dbReference>
<dbReference type="OrthoDB" id="7933886at2"/>
<organism evidence="11 12">
    <name type="scientific">Salinibacillus kushneri</name>
    <dbReference type="NCBI Taxonomy" id="237682"/>
    <lineage>
        <taxon>Bacteria</taxon>
        <taxon>Bacillati</taxon>
        <taxon>Bacillota</taxon>
        <taxon>Bacilli</taxon>
        <taxon>Bacillales</taxon>
        <taxon>Bacillaceae</taxon>
        <taxon>Salinibacillus</taxon>
    </lineage>
</organism>
<dbReference type="GO" id="GO:0005506">
    <property type="term" value="F:iron ion binding"/>
    <property type="evidence" value="ECO:0007669"/>
    <property type="project" value="InterPro"/>
</dbReference>
<comment type="PTM">
    <text evidence="6">Binds 1 heme c group covalently per subunit.</text>
</comment>
<feature type="binding site" description="axial binding residue" evidence="7">
    <location>
        <position position="82"/>
    </location>
    <ligand>
        <name>heme c</name>
        <dbReference type="ChEBI" id="CHEBI:61717"/>
    </ligand>
    <ligandPart>
        <name>Fe</name>
        <dbReference type="ChEBI" id="CHEBI:18248"/>
    </ligandPart>
</feature>
<evidence type="ECO:0000256" key="5">
    <source>
        <dbReference type="ARBA" id="ARBA00023004"/>
    </source>
</evidence>
<dbReference type="Proteomes" id="UP000199095">
    <property type="component" value="Unassembled WGS sequence"/>
</dbReference>
<dbReference type="InterPro" id="IPR009056">
    <property type="entry name" value="Cyt_c-like_dom"/>
</dbReference>
<protein>
    <submittedName>
        <fullName evidence="11">Cytochrome c551</fullName>
    </submittedName>
</protein>
<proteinExistence type="predicted"/>
<reference evidence="12" key="1">
    <citation type="submission" date="2016-10" db="EMBL/GenBank/DDBJ databases">
        <authorList>
            <person name="Varghese N."/>
            <person name="Submissions S."/>
        </authorList>
    </citation>
    <scope>NUCLEOTIDE SEQUENCE [LARGE SCALE GENOMIC DNA]</scope>
    <source>
        <strain evidence="12">CGMCC 1.3566</strain>
    </source>
</reference>
<name>A0A1H9YPW3_9BACI</name>
<dbReference type="InterPro" id="IPR012218">
    <property type="entry name" value="Cyt_c_BACSU-c550-type"/>
</dbReference>
<dbReference type="InterPro" id="IPR036909">
    <property type="entry name" value="Cyt_c-like_dom_sf"/>
</dbReference>
<feature type="compositionally biased region" description="Acidic residues" evidence="8">
    <location>
        <begin position="52"/>
        <end position="63"/>
    </location>
</feature>
<dbReference type="SUPFAM" id="SSF46626">
    <property type="entry name" value="Cytochrome c"/>
    <property type="match status" value="1"/>
</dbReference>
<keyword evidence="3 7" id="KW-0479">Metal-binding</keyword>
<dbReference type="Pfam" id="PF13442">
    <property type="entry name" value="Cytochrome_CBB3"/>
    <property type="match status" value="1"/>
</dbReference>
<feature type="domain" description="Cytochrome c" evidence="10">
    <location>
        <begin position="65"/>
        <end position="139"/>
    </location>
</feature>
<keyword evidence="2 6" id="KW-0349">Heme</keyword>
<feature type="binding site" description="covalent" evidence="6">
    <location>
        <position position="81"/>
    </location>
    <ligand>
        <name>heme c</name>
        <dbReference type="ChEBI" id="CHEBI:61717"/>
    </ligand>
</feature>
<gene>
    <name evidence="11" type="ORF">SAMN05421676_101249</name>
</gene>
<dbReference type="GO" id="GO:0020037">
    <property type="term" value="F:heme binding"/>
    <property type="evidence" value="ECO:0007669"/>
    <property type="project" value="InterPro"/>
</dbReference>
<dbReference type="PROSITE" id="PS51007">
    <property type="entry name" value="CYTC"/>
    <property type="match status" value="1"/>
</dbReference>
<dbReference type="PANTHER" id="PTHR37823">
    <property type="entry name" value="CYTOCHROME C-553-LIKE"/>
    <property type="match status" value="1"/>
</dbReference>
<keyword evidence="5 7" id="KW-0408">Iron</keyword>
<feature type="compositionally biased region" description="Polar residues" evidence="8">
    <location>
        <begin position="30"/>
        <end position="39"/>
    </location>
</feature>
<evidence type="ECO:0000256" key="6">
    <source>
        <dbReference type="PIRSR" id="PIRSR000025-1"/>
    </source>
</evidence>
<evidence type="ECO:0000256" key="7">
    <source>
        <dbReference type="PIRSR" id="PIRSR000025-2"/>
    </source>
</evidence>
<dbReference type="PANTHER" id="PTHR37823:SF3">
    <property type="entry name" value="CYTOCHROME C-551"/>
    <property type="match status" value="1"/>
</dbReference>
<keyword evidence="4" id="KW-0249">Electron transport</keyword>
<evidence type="ECO:0000256" key="2">
    <source>
        <dbReference type="ARBA" id="ARBA00022617"/>
    </source>
</evidence>
<feature type="chain" id="PRO_5038661424" evidence="9">
    <location>
        <begin position="18"/>
        <end position="140"/>
    </location>
</feature>
<evidence type="ECO:0000256" key="4">
    <source>
        <dbReference type="ARBA" id="ARBA00022982"/>
    </source>
</evidence>
<dbReference type="RefSeq" id="WP_093131153.1">
    <property type="nucleotide sequence ID" value="NZ_FOHJ01000001.1"/>
</dbReference>
<dbReference type="GO" id="GO:0016020">
    <property type="term" value="C:membrane"/>
    <property type="evidence" value="ECO:0007669"/>
    <property type="project" value="InterPro"/>
</dbReference>
<sequence>MKKTLIALLFGSILVLAACGGGDDNAGEDTGNNDAGTEQQADENGDTGTDNAGDEGTADEGEGNVDTQAAEKIAQNNCATCHGADLTGQGNSADLTTIGSQYSKDEIVEIIQNGKGGMPPVNISDEDANTVASWLATKKE</sequence>
<evidence type="ECO:0000256" key="9">
    <source>
        <dbReference type="SAM" id="SignalP"/>
    </source>
</evidence>
<evidence type="ECO:0000259" key="10">
    <source>
        <dbReference type="PROSITE" id="PS51007"/>
    </source>
</evidence>
<dbReference type="AlphaFoldDB" id="A0A1H9YPW3"/>
<keyword evidence="12" id="KW-1185">Reference proteome</keyword>
<accession>A0A1H9YPW3</accession>
<dbReference type="NCBIfam" id="NF045774">
    <property type="entry name" value="cytochro_C551"/>
    <property type="match status" value="1"/>
</dbReference>
<dbReference type="Gene3D" id="1.10.760.10">
    <property type="entry name" value="Cytochrome c-like domain"/>
    <property type="match status" value="1"/>
</dbReference>